<organism evidence="4 5">
    <name type="scientific">Anaerostipes butyraticus</name>
    <dbReference type="NCBI Taxonomy" id="645466"/>
    <lineage>
        <taxon>Bacteria</taxon>
        <taxon>Bacillati</taxon>
        <taxon>Bacillota</taxon>
        <taxon>Clostridia</taxon>
        <taxon>Lachnospirales</taxon>
        <taxon>Lachnospiraceae</taxon>
        <taxon>Anaerostipes</taxon>
    </lineage>
</organism>
<reference evidence="4" key="1">
    <citation type="submission" date="2020-06" db="EMBL/GenBank/DDBJ databases">
        <title>Characterization of fructooligosaccharide metabolism and fructooligosaccharide-degrading enzymes in human commensal butyrate producers.</title>
        <authorList>
            <person name="Tanno H."/>
            <person name="Fujii T."/>
            <person name="Hirano K."/>
            <person name="Maeno S."/>
            <person name="Tonozuka T."/>
            <person name="Sakamoto M."/>
            <person name="Ohkuma M."/>
            <person name="Tochio T."/>
            <person name="Endo A."/>
        </authorList>
    </citation>
    <scope>NUCLEOTIDE SEQUENCE</scope>
    <source>
        <strain evidence="4">JCM 17466</strain>
    </source>
</reference>
<dbReference type="PANTHER" id="PTHR30204:SF96">
    <property type="entry name" value="CHROMOSOME-ANCHORING PROTEIN RACA"/>
    <property type="match status" value="1"/>
</dbReference>
<dbReference type="PRINTS" id="PR00040">
    <property type="entry name" value="HTHMERR"/>
</dbReference>
<dbReference type="AlphaFoldDB" id="A0A916VC19"/>
<dbReference type="Gene3D" id="1.10.1660.10">
    <property type="match status" value="1"/>
</dbReference>
<feature type="coiled-coil region" evidence="2">
    <location>
        <begin position="88"/>
        <end position="118"/>
    </location>
</feature>
<feature type="domain" description="HTH merR-type" evidence="3">
    <location>
        <begin position="11"/>
        <end position="80"/>
    </location>
</feature>
<evidence type="ECO:0000256" key="1">
    <source>
        <dbReference type="ARBA" id="ARBA00023125"/>
    </source>
</evidence>
<accession>A0A916VC19</accession>
<dbReference type="InterPro" id="IPR047057">
    <property type="entry name" value="MerR_fam"/>
</dbReference>
<dbReference type="InterPro" id="IPR000551">
    <property type="entry name" value="MerR-type_HTH_dom"/>
</dbReference>
<comment type="caution">
    <text evidence="4">The sequence shown here is derived from an EMBL/GenBank/DDBJ whole genome shotgun (WGS) entry which is preliminary data.</text>
</comment>
<name>A0A916VC19_9FIRM</name>
<protein>
    <recommendedName>
        <fullName evidence="3">HTH merR-type domain-containing protein</fullName>
    </recommendedName>
</protein>
<dbReference type="CDD" id="cd01106">
    <property type="entry name" value="HTH_TipAL-Mta"/>
    <property type="match status" value="1"/>
</dbReference>
<evidence type="ECO:0000313" key="5">
    <source>
        <dbReference type="Proteomes" id="UP000613208"/>
    </source>
</evidence>
<dbReference type="EMBL" id="BLYI01000009">
    <property type="protein sequence ID" value="GFO84186.1"/>
    <property type="molecule type" value="Genomic_DNA"/>
</dbReference>
<dbReference type="GO" id="GO:0003677">
    <property type="term" value="F:DNA binding"/>
    <property type="evidence" value="ECO:0007669"/>
    <property type="project" value="UniProtKB-KW"/>
</dbReference>
<dbReference type="RefSeq" id="WP_201309921.1">
    <property type="nucleotide sequence ID" value="NZ_BLYI01000009.1"/>
</dbReference>
<proteinExistence type="predicted"/>
<dbReference type="SUPFAM" id="SSF46955">
    <property type="entry name" value="Putative DNA-binding domain"/>
    <property type="match status" value="1"/>
</dbReference>
<gene>
    <name evidence="4" type="ORF">ANBU17_05330</name>
</gene>
<keyword evidence="5" id="KW-1185">Reference proteome</keyword>
<dbReference type="PANTHER" id="PTHR30204">
    <property type="entry name" value="REDOX-CYCLING DRUG-SENSING TRANSCRIPTIONAL ACTIVATOR SOXR"/>
    <property type="match status" value="1"/>
</dbReference>
<evidence type="ECO:0000313" key="4">
    <source>
        <dbReference type="EMBL" id="GFO84186.1"/>
    </source>
</evidence>
<dbReference type="Pfam" id="PF13411">
    <property type="entry name" value="MerR_1"/>
    <property type="match status" value="1"/>
</dbReference>
<evidence type="ECO:0000259" key="3">
    <source>
        <dbReference type="PROSITE" id="PS50937"/>
    </source>
</evidence>
<evidence type="ECO:0000256" key="2">
    <source>
        <dbReference type="SAM" id="Coils"/>
    </source>
</evidence>
<keyword evidence="1" id="KW-0238">DNA-binding</keyword>
<keyword evidence="2" id="KW-0175">Coiled coil</keyword>
<dbReference type="Proteomes" id="UP000613208">
    <property type="component" value="Unassembled WGS sequence"/>
</dbReference>
<dbReference type="InterPro" id="IPR009061">
    <property type="entry name" value="DNA-bd_dom_put_sf"/>
</dbReference>
<dbReference type="PROSITE" id="PS50937">
    <property type="entry name" value="HTH_MERR_2"/>
    <property type="match status" value="1"/>
</dbReference>
<dbReference type="GO" id="GO:0003700">
    <property type="term" value="F:DNA-binding transcription factor activity"/>
    <property type="evidence" value="ECO:0007669"/>
    <property type="project" value="InterPro"/>
</dbReference>
<sequence>MQKDIKTASEYMTVGETAKKMGTTVRTLQYYDKKGLLSPSAVSEGGRRLYTYKDMVRLHEIMSLKTLGFSLEDIKKNLSSLETPKEVVQVLTDQETKLKEEIQRLSQSLTAMEALKQEVMQMDAVDFKKYADIIVNLRMKNDYYWLIKYFDDEMLNYIRKRFDQKSGLSFMKRFQRVIDHAVSMKEKEIPYDSKEAEETAKEFWNLIMEFIDGNLEMLPQLVSFGGKNKIGNQWGQRQAAANEYLGKALEAWFMKQGINPFEEG</sequence>
<dbReference type="SMART" id="SM00422">
    <property type="entry name" value="HTH_MERR"/>
    <property type="match status" value="1"/>
</dbReference>